<proteinExistence type="predicted"/>
<feature type="domain" description="Macro" evidence="2">
    <location>
        <begin position="323"/>
        <end position="378"/>
    </location>
</feature>
<evidence type="ECO:0000259" key="2">
    <source>
        <dbReference type="Pfam" id="PF01661"/>
    </source>
</evidence>
<dbReference type="InterPro" id="IPR002589">
    <property type="entry name" value="Macro_dom"/>
</dbReference>
<evidence type="ECO:0000313" key="4">
    <source>
        <dbReference type="Proteomes" id="UP000001514"/>
    </source>
</evidence>
<reference evidence="3 4" key="1">
    <citation type="journal article" date="2011" name="Science">
        <title>The Selaginella genome identifies genetic changes associated with the evolution of vascular plants.</title>
        <authorList>
            <person name="Banks J.A."/>
            <person name="Nishiyama T."/>
            <person name="Hasebe M."/>
            <person name="Bowman J.L."/>
            <person name="Gribskov M."/>
            <person name="dePamphilis C."/>
            <person name="Albert V.A."/>
            <person name="Aono N."/>
            <person name="Aoyama T."/>
            <person name="Ambrose B.A."/>
            <person name="Ashton N.W."/>
            <person name="Axtell M.J."/>
            <person name="Barker E."/>
            <person name="Barker M.S."/>
            <person name="Bennetzen J.L."/>
            <person name="Bonawitz N.D."/>
            <person name="Chapple C."/>
            <person name="Cheng C."/>
            <person name="Correa L.G."/>
            <person name="Dacre M."/>
            <person name="DeBarry J."/>
            <person name="Dreyer I."/>
            <person name="Elias M."/>
            <person name="Engstrom E.M."/>
            <person name="Estelle M."/>
            <person name="Feng L."/>
            <person name="Finet C."/>
            <person name="Floyd S.K."/>
            <person name="Frommer W.B."/>
            <person name="Fujita T."/>
            <person name="Gramzow L."/>
            <person name="Gutensohn M."/>
            <person name="Harholt J."/>
            <person name="Hattori M."/>
            <person name="Heyl A."/>
            <person name="Hirai T."/>
            <person name="Hiwatashi Y."/>
            <person name="Ishikawa M."/>
            <person name="Iwata M."/>
            <person name="Karol K.G."/>
            <person name="Koehler B."/>
            <person name="Kolukisaoglu U."/>
            <person name="Kubo M."/>
            <person name="Kurata T."/>
            <person name="Lalonde S."/>
            <person name="Li K."/>
            <person name="Li Y."/>
            <person name="Litt A."/>
            <person name="Lyons E."/>
            <person name="Manning G."/>
            <person name="Maruyama T."/>
            <person name="Michael T.P."/>
            <person name="Mikami K."/>
            <person name="Miyazaki S."/>
            <person name="Morinaga S."/>
            <person name="Murata T."/>
            <person name="Mueller-Roeber B."/>
            <person name="Nelson D.R."/>
            <person name="Obara M."/>
            <person name="Oguri Y."/>
            <person name="Olmstead R.G."/>
            <person name="Onodera N."/>
            <person name="Petersen B.L."/>
            <person name="Pils B."/>
            <person name="Prigge M."/>
            <person name="Rensing S.A."/>
            <person name="Riano-Pachon D.M."/>
            <person name="Roberts A.W."/>
            <person name="Sato Y."/>
            <person name="Scheller H.V."/>
            <person name="Schulz B."/>
            <person name="Schulz C."/>
            <person name="Shakirov E.V."/>
            <person name="Shibagaki N."/>
            <person name="Shinohara N."/>
            <person name="Shippen D.E."/>
            <person name="Soerensen I."/>
            <person name="Sotooka R."/>
            <person name="Sugimoto N."/>
            <person name="Sugita M."/>
            <person name="Sumikawa N."/>
            <person name="Tanurdzic M."/>
            <person name="Theissen G."/>
            <person name="Ulvskov P."/>
            <person name="Wakazuki S."/>
            <person name="Weng J.K."/>
            <person name="Willats W.W."/>
            <person name="Wipf D."/>
            <person name="Wolf P.G."/>
            <person name="Yang L."/>
            <person name="Zimmer A.D."/>
            <person name="Zhu Q."/>
            <person name="Mitros T."/>
            <person name="Hellsten U."/>
            <person name="Loque D."/>
            <person name="Otillar R."/>
            <person name="Salamov A."/>
            <person name="Schmutz J."/>
            <person name="Shapiro H."/>
            <person name="Lindquist E."/>
            <person name="Lucas S."/>
            <person name="Rokhsar D."/>
            <person name="Grigoriev I.V."/>
        </authorList>
    </citation>
    <scope>NUCLEOTIDE SEQUENCE [LARGE SCALE GENOMIC DNA]</scope>
</reference>
<dbReference type="SUPFAM" id="SSF52949">
    <property type="entry name" value="Macro domain-like"/>
    <property type="match status" value="1"/>
</dbReference>
<dbReference type="PANTHER" id="PTHR11106:SF27">
    <property type="entry name" value="MACRO DOMAIN-CONTAINING PROTEIN"/>
    <property type="match status" value="1"/>
</dbReference>
<accession>D8RZZ0</accession>
<dbReference type="Pfam" id="PF01661">
    <property type="entry name" value="Macro"/>
    <property type="match status" value="1"/>
</dbReference>
<dbReference type="AlphaFoldDB" id="D8RZZ0"/>
<dbReference type="Gene3D" id="3.40.220.10">
    <property type="entry name" value="Leucine Aminopeptidase, subunit E, domain 1"/>
    <property type="match status" value="1"/>
</dbReference>
<sequence length="453" mass="51154">MEAVMVEPAQDMTSCVVCLAEIGRVQERVVVIFHPDVRDTHLYSVHLELLKLRRYRFMDHIRSIYGAVNLRMNYELRALVGTSDCWDWCAQTRSLVVVLGDAHVYVFGEALASVILCRSGKDERLTRPSSLYRLKNASPPQSSSLPFYYHKERLTTADSYLIVASRHLECHMDSDYTRIDALVSIVYFQSANELVTCELVQGLEEACCQIADIGTDECRTFAVVPVGELLRQKLHSAAEDKEEGPIDIYSEPPNESESKDEDIVAFDQEKDLKIVCKVSSCKFVIKSGDILEWFVDGKNDGIVIPVGGQVYCLGDHVTVFPYCGTRYSKYRETEAARQLGLTYGNAITFACKEEVKHIALPAISCGFGGFPVDKVAWIAVESVQKALKSVEAYIEVHFVIKDEPTWRTWVAATDLLAFLDYDCYISYQSNRSPFPVTFEGFFSKDPRMRILLS</sequence>
<organism evidence="4">
    <name type="scientific">Selaginella moellendorffii</name>
    <name type="common">Spikemoss</name>
    <dbReference type="NCBI Taxonomy" id="88036"/>
    <lineage>
        <taxon>Eukaryota</taxon>
        <taxon>Viridiplantae</taxon>
        <taxon>Streptophyta</taxon>
        <taxon>Embryophyta</taxon>
        <taxon>Tracheophyta</taxon>
        <taxon>Lycopodiopsida</taxon>
        <taxon>Selaginellales</taxon>
        <taxon>Selaginellaceae</taxon>
        <taxon>Selaginella</taxon>
    </lineage>
</organism>
<dbReference type="Gramene" id="EFJ22237">
    <property type="protein sequence ID" value="EFJ22237"/>
    <property type="gene ID" value="SELMODRAFT_416647"/>
</dbReference>
<dbReference type="KEGG" id="smo:SELMODRAFT_416647"/>
<dbReference type="Proteomes" id="UP000001514">
    <property type="component" value="Unassembled WGS sequence"/>
</dbReference>
<evidence type="ECO:0000313" key="3">
    <source>
        <dbReference type="EMBL" id="EFJ22237.1"/>
    </source>
</evidence>
<feature type="region of interest" description="Disordered" evidence="1">
    <location>
        <begin position="236"/>
        <end position="260"/>
    </location>
</feature>
<dbReference type="EMBL" id="GL377596">
    <property type="protein sequence ID" value="EFJ22237.1"/>
    <property type="molecule type" value="Genomic_DNA"/>
</dbReference>
<gene>
    <name evidence="3" type="ORF">SELMODRAFT_416647</name>
</gene>
<dbReference type="HOGENOM" id="CLU_043093_0_0_1"/>
<keyword evidence="4" id="KW-1185">Reference proteome</keyword>
<name>D8RZZ0_SELML</name>
<dbReference type="PANTHER" id="PTHR11106">
    <property type="entry name" value="GANGLIOSIDE INDUCED DIFFERENTIATION ASSOCIATED PROTEIN 2-RELATED"/>
    <property type="match status" value="1"/>
</dbReference>
<dbReference type="InterPro" id="IPR043472">
    <property type="entry name" value="Macro_dom-like"/>
</dbReference>
<evidence type="ECO:0000256" key="1">
    <source>
        <dbReference type="SAM" id="MobiDB-lite"/>
    </source>
</evidence>
<dbReference type="InParanoid" id="D8RZZ0"/>
<protein>
    <recommendedName>
        <fullName evidence="2">Macro domain-containing protein</fullName>
    </recommendedName>
</protein>